<keyword evidence="2" id="KW-1185">Reference proteome</keyword>
<dbReference type="GeneID" id="37047693"/>
<sequence>MSTRGVHAEKLLPNSSTTVAALCLALLFSVTDGLTFLSMSKASHGHVGGAETKFKNQPLFLYQLQPFGLACSNIHMKLFGGNALHRSAHCRGRASKPAPVIFDHQSTNQPLLFSPVTSTLVLSVPISFSSLSPRWRLDSPNRHAPFRSFDCPESATTEVVGAKYTRAFKRPCLILTSEVTLPTDTSSKA</sequence>
<dbReference type="RefSeq" id="XP_025379586.1">
    <property type="nucleotide sequence ID" value="XM_025525777.1"/>
</dbReference>
<dbReference type="InParanoid" id="A0A316YUN9"/>
<reference evidence="1 2" key="1">
    <citation type="journal article" date="2018" name="Mol. Biol. Evol.">
        <title>Broad Genomic Sampling Reveals a Smut Pathogenic Ancestry of the Fungal Clade Ustilaginomycotina.</title>
        <authorList>
            <person name="Kijpornyongpan T."/>
            <person name="Mondo S.J."/>
            <person name="Barry K."/>
            <person name="Sandor L."/>
            <person name="Lee J."/>
            <person name="Lipzen A."/>
            <person name="Pangilinan J."/>
            <person name="LaButti K."/>
            <person name="Hainaut M."/>
            <person name="Henrissat B."/>
            <person name="Grigoriev I.V."/>
            <person name="Spatafora J.W."/>
            <person name="Aime M.C."/>
        </authorList>
    </citation>
    <scope>NUCLEOTIDE SEQUENCE [LARGE SCALE GENOMIC DNA]</scope>
    <source>
        <strain evidence="1 2">MCA 4198</strain>
    </source>
</reference>
<evidence type="ECO:0000313" key="1">
    <source>
        <dbReference type="EMBL" id="PWN92388.1"/>
    </source>
</evidence>
<gene>
    <name evidence="1" type="ORF">FA10DRAFT_91452</name>
</gene>
<proteinExistence type="predicted"/>
<evidence type="ECO:0000313" key="2">
    <source>
        <dbReference type="Proteomes" id="UP000245768"/>
    </source>
</evidence>
<dbReference type="Proteomes" id="UP000245768">
    <property type="component" value="Unassembled WGS sequence"/>
</dbReference>
<protein>
    <submittedName>
        <fullName evidence="1">Uncharacterized protein</fullName>
    </submittedName>
</protein>
<dbReference type="AlphaFoldDB" id="A0A316YUN9"/>
<name>A0A316YUN9_9BASI</name>
<accession>A0A316YUN9</accession>
<dbReference type="EMBL" id="KZ819635">
    <property type="protein sequence ID" value="PWN92388.1"/>
    <property type="molecule type" value="Genomic_DNA"/>
</dbReference>
<organism evidence="1 2">
    <name type="scientific">Acaromyces ingoldii</name>
    <dbReference type="NCBI Taxonomy" id="215250"/>
    <lineage>
        <taxon>Eukaryota</taxon>
        <taxon>Fungi</taxon>
        <taxon>Dikarya</taxon>
        <taxon>Basidiomycota</taxon>
        <taxon>Ustilaginomycotina</taxon>
        <taxon>Exobasidiomycetes</taxon>
        <taxon>Exobasidiales</taxon>
        <taxon>Cryptobasidiaceae</taxon>
        <taxon>Acaromyces</taxon>
    </lineage>
</organism>